<dbReference type="Pfam" id="PF08843">
    <property type="entry name" value="AbiEii"/>
    <property type="match status" value="1"/>
</dbReference>
<sequence>MSSIIGVDTRSTRDIDLTWKSIDYSVNEIITIINELNEVNIGIPIYFKIQRVKENIKIEGRSSYQIILKANYEKVNLNLKLDISNGTLIYLEAIEYSIKSNFSDEYIDVKS</sequence>
<dbReference type="EMBL" id="VSSQ01041554">
    <property type="protein sequence ID" value="MPM95012.1"/>
    <property type="molecule type" value="Genomic_DNA"/>
</dbReference>
<dbReference type="AlphaFoldDB" id="A0A645E372"/>
<reference evidence="1" key="1">
    <citation type="submission" date="2019-08" db="EMBL/GenBank/DDBJ databases">
        <authorList>
            <person name="Kucharzyk K."/>
            <person name="Murdoch R.W."/>
            <person name="Higgins S."/>
            <person name="Loffler F."/>
        </authorList>
    </citation>
    <scope>NUCLEOTIDE SEQUENCE</scope>
</reference>
<dbReference type="InterPro" id="IPR014942">
    <property type="entry name" value="AbiEii"/>
</dbReference>
<organism evidence="1">
    <name type="scientific">bioreactor metagenome</name>
    <dbReference type="NCBI Taxonomy" id="1076179"/>
    <lineage>
        <taxon>unclassified sequences</taxon>
        <taxon>metagenomes</taxon>
        <taxon>ecological metagenomes</taxon>
    </lineage>
</organism>
<evidence type="ECO:0000313" key="1">
    <source>
        <dbReference type="EMBL" id="MPM95012.1"/>
    </source>
</evidence>
<protein>
    <submittedName>
        <fullName evidence="1">Uncharacterized protein</fullName>
    </submittedName>
</protein>
<gene>
    <name evidence="1" type="ORF">SDC9_142161</name>
</gene>
<accession>A0A645E372</accession>
<name>A0A645E372_9ZZZZ</name>
<proteinExistence type="predicted"/>
<comment type="caution">
    <text evidence="1">The sequence shown here is derived from an EMBL/GenBank/DDBJ whole genome shotgun (WGS) entry which is preliminary data.</text>
</comment>